<dbReference type="EMBL" id="CP014672">
    <property type="protein sequence ID" value="ANW97654.1"/>
    <property type="molecule type" value="Genomic_DNA"/>
</dbReference>
<organism evidence="2 3">
    <name type="scientific">Thermoclostridium stercorarium subsp. thermolacticum DSM 2910</name>
    <dbReference type="NCBI Taxonomy" id="1121336"/>
    <lineage>
        <taxon>Bacteria</taxon>
        <taxon>Bacillati</taxon>
        <taxon>Bacillota</taxon>
        <taxon>Clostridia</taxon>
        <taxon>Eubacteriales</taxon>
        <taxon>Oscillospiraceae</taxon>
        <taxon>Thermoclostridium</taxon>
    </lineage>
</organism>
<feature type="domain" description="Polysaccharide pyruvyl transferase" evidence="1">
    <location>
        <begin position="15"/>
        <end position="316"/>
    </location>
</feature>
<evidence type="ECO:0000313" key="3">
    <source>
        <dbReference type="Proteomes" id="UP000092971"/>
    </source>
</evidence>
<dbReference type="Pfam" id="PF04230">
    <property type="entry name" value="PS_pyruv_trans"/>
    <property type="match status" value="1"/>
</dbReference>
<dbReference type="OrthoDB" id="9799278at2"/>
<evidence type="ECO:0000313" key="2">
    <source>
        <dbReference type="EMBL" id="ANW97654.1"/>
    </source>
</evidence>
<dbReference type="RefSeq" id="WP_054632789.1">
    <property type="nucleotide sequence ID" value="NZ_CP014672.1"/>
</dbReference>
<dbReference type="AlphaFoldDB" id="A0A1B1YA58"/>
<gene>
    <name evidence="2" type="ORF">CSTERTH_00705</name>
</gene>
<dbReference type="Proteomes" id="UP000092971">
    <property type="component" value="Chromosome"/>
</dbReference>
<protein>
    <recommendedName>
        <fullName evidence="1">Polysaccharide pyruvyl transferase domain-containing protein</fullName>
    </recommendedName>
</protein>
<reference evidence="2 3" key="1">
    <citation type="submission" date="2016-02" db="EMBL/GenBank/DDBJ databases">
        <title>Comparison of Clostridium stercorarium subspecies using comparative genomics and transcriptomics.</title>
        <authorList>
            <person name="Schellenberg J."/>
            <person name="Thallinger G."/>
            <person name="Levin D.B."/>
            <person name="Zhang X."/>
            <person name="Alvare G."/>
            <person name="Fristensky B."/>
            <person name="Sparling R."/>
        </authorList>
    </citation>
    <scope>NUCLEOTIDE SEQUENCE [LARGE SCALE GENOMIC DNA]</scope>
    <source>
        <strain evidence="2 3">DSM 2910</strain>
    </source>
</reference>
<name>A0A1B1YA58_THEST</name>
<dbReference type="InterPro" id="IPR007345">
    <property type="entry name" value="Polysacch_pyruvyl_Trfase"/>
</dbReference>
<evidence type="ECO:0000259" key="1">
    <source>
        <dbReference type="Pfam" id="PF04230"/>
    </source>
</evidence>
<sequence>MHRKVGIITIIDYNNYGNRLQNYATQEVIKHLGFEVETIINSPYCNVSLKDRIRKVFKMSSRELIAKIFQKVRYKFFKSRNEKRIELLNEIRTKNFKEFSSKYICETSFIITPDNVPYDIKDRYSAFIVGSDQVWNPNYRLGSYIDFLTFAPKEKRIAYAASFGVSSLPNEHISNYKRWLSEMAYISVREEAGAKIIKDLIGRDVDVLIDPTLMLNKEQWLAISKAGKCKPDRPYLLTYFLAGVSDEVKAKIHSIIKETNLKVLNLLDIENELLYVADPAEFLDYINSSEVVFTDSFHGVVFSILFEKPFVVLERSDYAIGSRIDTLLKKFDFNSRRFEYIKSTKDIYNINFSKATEILKVERIKALEYLKKALNINQINNL</sequence>
<proteinExistence type="predicted"/>
<accession>A0A1B1YA58</accession>